<evidence type="ECO:0000256" key="1">
    <source>
        <dbReference type="ARBA" id="ARBA00022617"/>
    </source>
</evidence>
<organism evidence="8 9">
    <name type="scientific">Humisphaera borealis</name>
    <dbReference type="NCBI Taxonomy" id="2807512"/>
    <lineage>
        <taxon>Bacteria</taxon>
        <taxon>Pseudomonadati</taxon>
        <taxon>Planctomycetota</taxon>
        <taxon>Phycisphaerae</taxon>
        <taxon>Tepidisphaerales</taxon>
        <taxon>Tepidisphaeraceae</taxon>
        <taxon>Humisphaera</taxon>
    </lineage>
</organism>
<protein>
    <submittedName>
        <fullName evidence="8">DUF1553 domain-containing protein</fullName>
    </submittedName>
</protein>
<evidence type="ECO:0000256" key="2">
    <source>
        <dbReference type="ARBA" id="ARBA00022723"/>
    </source>
</evidence>
<keyword evidence="2 4" id="KW-0479">Metal-binding</keyword>
<dbReference type="InterPro" id="IPR011444">
    <property type="entry name" value="DUF1549"/>
</dbReference>
<evidence type="ECO:0000256" key="3">
    <source>
        <dbReference type="ARBA" id="ARBA00023004"/>
    </source>
</evidence>
<dbReference type="PANTHER" id="PTHR35889">
    <property type="entry name" value="CYCLOINULO-OLIGOSACCHARIDE FRUCTANOTRANSFERASE-RELATED"/>
    <property type="match status" value="1"/>
</dbReference>
<dbReference type="EMBL" id="CP063458">
    <property type="protein sequence ID" value="QOV91309.1"/>
    <property type="molecule type" value="Genomic_DNA"/>
</dbReference>
<dbReference type="SUPFAM" id="SSF46626">
    <property type="entry name" value="Cytochrome c"/>
    <property type="match status" value="1"/>
</dbReference>
<dbReference type="Pfam" id="PF07635">
    <property type="entry name" value="PSCyt1"/>
    <property type="match status" value="1"/>
</dbReference>
<evidence type="ECO:0000256" key="4">
    <source>
        <dbReference type="PROSITE-ProRule" id="PRU00433"/>
    </source>
</evidence>
<dbReference type="RefSeq" id="WP_206294531.1">
    <property type="nucleotide sequence ID" value="NZ_CP063458.1"/>
</dbReference>
<dbReference type="InterPro" id="IPR036909">
    <property type="entry name" value="Cyt_c-like_dom_sf"/>
</dbReference>
<keyword evidence="9" id="KW-1185">Reference proteome</keyword>
<dbReference type="InterPro" id="IPR011429">
    <property type="entry name" value="Cyt_c_Planctomycete-type"/>
</dbReference>
<dbReference type="PROSITE" id="PS51007">
    <property type="entry name" value="CYTC"/>
    <property type="match status" value="1"/>
</dbReference>
<dbReference type="KEGG" id="hbs:IPV69_08115"/>
<keyword evidence="1 4" id="KW-0349">Heme</keyword>
<feature type="signal peptide" evidence="6">
    <location>
        <begin position="1"/>
        <end position="23"/>
    </location>
</feature>
<dbReference type="InterPro" id="IPR022655">
    <property type="entry name" value="DUF1553"/>
</dbReference>
<evidence type="ECO:0000256" key="5">
    <source>
        <dbReference type="SAM" id="Coils"/>
    </source>
</evidence>
<feature type="domain" description="Cytochrome c" evidence="7">
    <location>
        <begin position="30"/>
        <end position="131"/>
    </location>
</feature>
<keyword evidence="5" id="KW-0175">Coiled coil</keyword>
<dbReference type="Pfam" id="PF07583">
    <property type="entry name" value="PSCyt2"/>
    <property type="match status" value="1"/>
</dbReference>
<feature type="chain" id="PRO_5034272643" evidence="6">
    <location>
        <begin position="24"/>
        <end position="979"/>
    </location>
</feature>
<evidence type="ECO:0000313" key="9">
    <source>
        <dbReference type="Proteomes" id="UP000593765"/>
    </source>
</evidence>
<reference evidence="8 9" key="1">
    <citation type="submission" date="2020-10" db="EMBL/GenBank/DDBJ databases">
        <title>Wide distribution of Phycisphaera-like planctomycetes from WD2101 soil group in peatlands and genome analysis of the first cultivated representative.</title>
        <authorList>
            <person name="Dedysh S.N."/>
            <person name="Beletsky A.V."/>
            <person name="Ivanova A."/>
            <person name="Kulichevskaya I.S."/>
            <person name="Suzina N.E."/>
            <person name="Philippov D.A."/>
            <person name="Rakitin A.L."/>
            <person name="Mardanov A.V."/>
            <person name="Ravin N.V."/>
        </authorList>
    </citation>
    <scope>NUCLEOTIDE SEQUENCE [LARGE SCALE GENOMIC DNA]</scope>
    <source>
        <strain evidence="8 9">M1803</strain>
    </source>
</reference>
<sequence>MNHPRSIYACTALVITLVTAATAVVAEAPKPDPAGVAFFEQKVRPVLVEHCYECHSASAKKVRGGLLLDSRPGWQKGGDSMTPAIVPGDPARSLLIRSIRHETEDLAMPPKKPKLPDGVIADLSAWVKMGAPDPRDGTAATAKRADKDWWSLQPLSKPVPPAVADVPAAWAESPIDSFIFAKLAAEGLKPNPPADARVLVRRMTYDVIGLPPTQAETDAFIAAYTIDPRKAVEALADRLLASPHYGEQWGRHWLDVVRFGESNGFERNFIIDDLWPFRDYVIRSLNEDKPFNRFIVEHLAGDVVGKDDPSVEVATAFIVAGPYDDVGNQDPVAKANIRAATLDDPITATASAFLGLTINCARCHNHKFDPIPAEDYYRIRAAFEGIEHGRRVVASKQEREEYTAATKTLNQDRARLTAEKTKIEAEINARAATAAAGRKFSRPKVDPRETADRFTPIEARYAKLILHAHTGNPRSAAGSRLGEVEIWTAESPAGKSFNAAAASAGATATGARSRQAADFPDAYGPQLTIDGKLGEQWFIGTPAELTITFAKAESIDRLVFINTQSVDPSQKKATGETPCEYELQTSLDGKQWVTVTSGADREPWSPEHGLQRLRREVTTENERTALAKLDRDLAAVQAKLDAVPPLRQVWAGKFNQPKDKTFLQKGGDPMKPAAEVTAGSLAVLDRVAPAYSLSAETPESQRRLALANWIASDSNALVLRVLANRVWHYHFGTGIVDTPGDFGYLGGQPTHPELLDWLAGRLLHHGWKLKPLHREILLSQAYLQSSASRDDGSKKDKDARLLWRFPPRRLAAEEIRDTMLAVSGKLNTTPGGPGFRLYRVMQDNVSTYFPLDKHGPETYRRAVYHQNARASVVDLLTEYDLPDTAFAAPRRARTTSPLQALTLLNHSFTIDMAAALADRVAGDLDRRSTAEKVDRVYSFVFQRAPTDDERAAAVKLVEMHGLKALCRAMLNANELLFVE</sequence>
<gene>
    <name evidence="8" type="ORF">IPV69_08115</name>
</gene>
<evidence type="ECO:0000259" key="7">
    <source>
        <dbReference type="PROSITE" id="PS51007"/>
    </source>
</evidence>
<keyword evidence="6" id="KW-0732">Signal</keyword>
<dbReference type="AlphaFoldDB" id="A0A7M2X0W4"/>
<name>A0A7M2X0W4_9BACT</name>
<accession>A0A7M2X0W4</accession>
<feature type="coiled-coil region" evidence="5">
    <location>
        <begin position="399"/>
        <end position="426"/>
    </location>
</feature>
<dbReference type="PANTHER" id="PTHR35889:SF3">
    <property type="entry name" value="F-BOX DOMAIN-CONTAINING PROTEIN"/>
    <property type="match status" value="1"/>
</dbReference>
<dbReference type="Proteomes" id="UP000593765">
    <property type="component" value="Chromosome"/>
</dbReference>
<proteinExistence type="predicted"/>
<dbReference type="GO" id="GO:0046872">
    <property type="term" value="F:metal ion binding"/>
    <property type="evidence" value="ECO:0007669"/>
    <property type="project" value="UniProtKB-KW"/>
</dbReference>
<evidence type="ECO:0000256" key="6">
    <source>
        <dbReference type="SAM" id="SignalP"/>
    </source>
</evidence>
<dbReference type="InterPro" id="IPR009056">
    <property type="entry name" value="Cyt_c-like_dom"/>
</dbReference>
<evidence type="ECO:0000313" key="8">
    <source>
        <dbReference type="EMBL" id="QOV91309.1"/>
    </source>
</evidence>
<dbReference type="SUPFAM" id="SSF49785">
    <property type="entry name" value="Galactose-binding domain-like"/>
    <property type="match status" value="1"/>
</dbReference>
<dbReference type="Gene3D" id="2.60.120.260">
    <property type="entry name" value="Galactose-binding domain-like"/>
    <property type="match status" value="1"/>
</dbReference>
<dbReference type="Pfam" id="PF07587">
    <property type="entry name" value="PSD1"/>
    <property type="match status" value="1"/>
</dbReference>
<keyword evidence="3 4" id="KW-0408">Iron</keyword>
<dbReference type="GO" id="GO:0020037">
    <property type="term" value="F:heme binding"/>
    <property type="evidence" value="ECO:0007669"/>
    <property type="project" value="InterPro"/>
</dbReference>
<dbReference type="InterPro" id="IPR008979">
    <property type="entry name" value="Galactose-bd-like_sf"/>
</dbReference>
<dbReference type="GO" id="GO:0009055">
    <property type="term" value="F:electron transfer activity"/>
    <property type="evidence" value="ECO:0007669"/>
    <property type="project" value="InterPro"/>
</dbReference>